<sequence>MSQRSRPPAKSSAVPKAPAGPGQGGPGLRAAGELREVTPEMRARSLRTFVTVLVVFFALVGVVVATLAVQGRGVRDYAARVAGAALAAKPSPNVGFTRPCGEVVPGPLPAQAQSCEVSVDGGAVRVTVQVQGGRAYVIERRP</sequence>
<evidence type="ECO:0008006" key="5">
    <source>
        <dbReference type="Google" id="ProtNLM"/>
    </source>
</evidence>
<feature type="transmembrane region" description="Helical" evidence="2">
    <location>
        <begin position="49"/>
        <end position="69"/>
    </location>
</feature>
<dbReference type="RefSeq" id="WP_155298202.1">
    <property type="nucleotide sequence ID" value="NZ_BMQG01000023.1"/>
</dbReference>
<comment type="caution">
    <text evidence="3">The sequence shown here is derived from an EMBL/GenBank/DDBJ whole genome shotgun (WGS) entry which is preliminary data.</text>
</comment>
<name>A0A8H9LD33_9DEIO</name>
<dbReference type="AlphaFoldDB" id="A0A8H9LD33"/>
<protein>
    <recommendedName>
        <fullName evidence="5">DUF4333 domain-containing protein</fullName>
    </recommendedName>
</protein>
<keyword evidence="2" id="KW-1133">Transmembrane helix</keyword>
<keyword evidence="2" id="KW-0472">Membrane</keyword>
<evidence type="ECO:0000256" key="1">
    <source>
        <dbReference type="SAM" id="MobiDB-lite"/>
    </source>
</evidence>
<proteinExistence type="predicted"/>
<dbReference type="EMBL" id="BMQG01000023">
    <property type="protein sequence ID" value="GGM57805.1"/>
    <property type="molecule type" value="Genomic_DNA"/>
</dbReference>
<feature type="region of interest" description="Disordered" evidence="1">
    <location>
        <begin position="1"/>
        <end position="30"/>
    </location>
</feature>
<gene>
    <name evidence="3" type="ORF">GCM10008956_36830</name>
</gene>
<reference evidence="4" key="1">
    <citation type="journal article" date="2019" name="Int. J. Syst. Evol. Microbiol.">
        <title>The Global Catalogue of Microorganisms (GCM) 10K type strain sequencing project: providing services to taxonomists for standard genome sequencing and annotation.</title>
        <authorList>
            <consortium name="The Broad Institute Genomics Platform"/>
            <consortium name="The Broad Institute Genome Sequencing Center for Infectious Disease"/>
            <person name="Wu L."/>
            <person name="Ma J."/>
        </authorList>
    </citation>
    <scope>NUCLEOTIDE SEQUENCE [LARGE SCALE GENOMIC DNA]</scope>
    <source>
        <strain evidence="4">JCM 31047</strain>
    </source>
</reference>
<dbReference type="Proteomes" id="UP000600547">
    <property type="component" value="Unassembled WGS sequence"/>
</dbReference>
<organism evidence="3 4">
    <name type="scientific">Deinococcus arenae</name>
    <dbReference type="NCBI Taxonomy" id="1452751"/>
    <lineage>
        <taxon>Bacteria</taxon>
        <taxon>Thermotogati</taxon>
        <taxon>Deinococcota</taxon>
        <taxon>Deinococci</taxon>
        <taxon>Deinococcales</taxon>
        <taxon>Deinococcaceae</taxon>
        <taxon>Deinococcus</taxon>
    </lineage>
</organism>
<evidence type="ECO:0000313" key="4">
    <source>
        <dbReference type="Proteomes" id="UP000600547"/>
    </source>
</evidence>
<keyword evidence="2" id="KW-0812">Transmembrane</keyword>
<evidence type="ECO:0000313" key="3">
    <source>
        <dbReference type="EMBL" id="GGM57805.1"/>
    </source>
</evidence>
<feature type="compositionally biased region" description="Low complexity" evidence="1">
    <location>
        <begin position="8"/>
        <end position="20"/>
    </location>
</feature>
<accession>A0A8H9LD33</accession>
<keyword evidence="4" id="KW-1185">Reference proteome</keyword>
<evidence type="ECO:0000256" key="2">
    <source>
        <dbReference type="SAM" id="Phobius"/>
    </source>
</evidence>